<gene>
    <name evidence="2" type="ORF">THF1A12_50203</name>
</gene>
<dbReference type="InterPro" id="IPR016936">
    <property type="entry name" value="UCP029693"/>
</dbReference>
<sequence length="336" mass="37394">MNKFKDWCTDIFDDIGVFVISGFGIVVGTLLFVAVAYFIQEPSNVDVGKHQRDSNGVLGYTLAATTEEMIGTLLDKPLGYVSNDIAPPWILLDDITNWEQGVITQLQYLTLSFYQDFSRPSGSQSLEDPDLKVVQGKLRNETGRWIATDYQTHLRNSQNAMNSYIKRLLNDDPRDGQFTSKATSLHFWLNQVHKSLGDLSQKLSASRGDIKVDTALAGEKGDVAWAGSYKTIIQTPYLEVDDVYWNARGQAWALLAAFKAIRTDFAVTLEDKSAAPLVDQIILSLEFVLRPVESPYIFNGSKHSYGYTPNYSQLINSDLTRASNTIGELLGLLSNG</sequence>
<keyword evidence="1" id="KW-0812">Transmembrane</keyword>
<dbReference type="EMBL" id="CAKMUD010000105">
    <property type="protein sequence ID" value="CAH1601759.1"/>
    <property type="molecule type" value="Genomic_DNA"/>
</dbReference>
<evidence type="ECO:0000313" key="2">
    <source>
        <dbReference type="EMBL" id="CAH1601759.1"/>
    </source>
</evidence>
<dbReference type="Proteomes" id="UP001295462">
    <property type="component" value="Unassembled WGS sequence"/>
</dbReference>
<dbReference type="RefSeq" id="WP_409589839.1">
    <property type="nucleotide sequence ID" value="NZ_CAKMTZ010000104.1"/>
</dbReference>
<dbReference type="Pfam" id="PF10095">
    <property type="entry name" value="DUF2333"/>
    <property type="match status" value="1"/>
</dbReference>
<name>A0AAU9QUG5_9VIBR</name>
<evidence type="ECO:0000256" key="1">
    <source>
        <dbReference type="SAM" id="Phobius"/>
    </source>
</evidence>
<evidence type="ECO:0008006" key="4">
    <source>
        <dbReference type="Google" id="ProtNLM"/>
    </source>
</evidence>
<comment type="caution">
    <text evidence="2">The sequence shown here is derived from an EMBL/GenBank/DDBJ whole genome shotgun (WGS) entry which is preliminary data.</text>
</comment>
<protein>
    <recommendedName>
        <fullName evidence="4">DUF2333 domain-containing protein</fullName>
    </recommendedName>
</protein>
<feature type="transmembrane region" description="Helical" evidence="1">
    <location>
        <begin position="15"/>
        <end position="39"/>
    </location>
</feature>
<organism evidence="2 3">
    <name type="scientific">Vibrio jasicida</name>
    <dbReference type="NCBI Taxonomy" id="766224"/>
    <lineage>
        <taxon>Bacteria</taxon>
        <taxon>Pseudomonadati</taxon>
        <taxon>Pseudomonadota</taxon>
        <taxon>Gammaproteobacteria</taxon>
        <taxon>Vibrionales</taxon>
        <taxon>Vibrionaceae</taxon>
        <taxon>Vibrio</taxon>
    </lineage>
</organism>
<proteinExistence type="predicted"/>
<keyword evidence="1" id="KW-1133">Transmembrane helix</keyword>
<keyword evidence="1" id="KW-0472">Membrane</keyword>
<evidence type="ECO:0000313" key="3">
    <source>
        <dbReference type="Proteomes" id="UP001295462"/>
    </source>
</evidence>
<accession>A0AAU9QUG5</accession>
<dbReference type="AlphaFoldDB" id="A0AAU9QUG5"/>
<reference evidence="2" key="1">
    <citation type="submission" date="2022-01" db="EMBL/GenBank/DDBJ databases">
        <authorList>
            <person name="Lagorce A."/>
        </authorList>
    </citation>
    <scope>NUCLEOTIDE SEQUENCE</scope>
    <source>
        <strain evidence="2">Th15_F1_A12</strain>
    </source>
</reference>